<feature type="region of interest" description="Disordered" evidence="1">
    <location>
        <begin position="69"/>
        <end position="93"/>
    </location>
</feature>
<evidence type="ECO:0000313" key="4">
    <source>
        <dbReference type="Proteomes" id="UP000829364"/>
    </source>
</evidence>
<protein>
    <recommendedName>
        <fullName evidence="5">Transmembrane protein</fullName>
    </recommendedName>
</protein>
<feature type="transmembrane region" description="Helical" evidence="2">
    <location>
        <begin position="26"/>
        <end position="52"/>
    </location>
</feature>
<evidence type="ECO:0000313" key="3">
    <source>
        <dbReference type="EMBL" id="UNI19764.1"/>
    </source>
</evidence>
<dbReference type="KEGG" id="ptkz:JDV02_005923"/>
<accession>A0A9Q8QFB7</accession>
<keyword evidence="4" id="KW-1185">Reference proteome</keyword>
<keyword evidence="2" id="KW-0812">Transmembrane</keyword>
<dbReference type="AlphaFoldDB" id="A0A9Q8QFB7"/>
<keyword evidence="2" id="KW-0472">Membrane</keyword>
<reference evidence="3" key="1">
    <citation type="submission" date="2021-11" db="EMBL/GenBank/DDBJ databases">
        <title>Purpureocillium_takamizusanense_genome.</title>
        <authorList>
            <person name="Nguyen N.-H."/>
        </authorList>
    </citation>
    <scope>NUCLEOTIDE SEQUENCE</scope>
    <source>
        <strain evidence="3">PT3</strain>
    </source>
</reference>
<gene>
    <name evidence="3" type="ORF">JDV02_005923</name>
</gene>
<sequence length="167" mass="18751">MVPRVQSFKLARCCPRFLPNRRSSRALLVFVFVLVLVLLLSLLPACLSVVAFRRACPRPIQLAAYMRLQPKKSPSTSPPSSHPDAGRSLARSLVPGNKRPHAVVRDLPHRRPVFLDNLARVFCRGHTQRERAKIGPVLLDPCLYHRCPTPQPSTPHATLTCHSWSDN</sequence>
<proteinExistence type="predicted"/>
<dbReference type="GeneID" id="72067872"/>
<organism evidence="3 4">
    <name type="scientific">Purpureocillium takamizusanense</name>
    <dbReference type="NCBI Taxonomy" id="2060973"/>
    <lineage>
        <taxon>Eukaryota</taxon>
        <taxon>Fungi</taxon>
        <taxon>Dikarya</taxon>
        <taxon>Ascomycota</taxon>
        <taxon>Pezizomycotina</taxon>
        <taxon>Sordariomycetes</taxon>
        <taxon>Hypocreomycetidae</taxon>
        <taxon>Hypocreales</taxon>
        <taxon>Ophiocordycipitaceae</taxon>
        <taxon>Purpureocillium</taxon>
    </lineage>
</organism>
<keyword evidence="2" id="KW-1133">Transmembrane helix</keyword>
<evidence type="ECO:0000256" key="1">
    <source>
        <dbReference type="SAM" id="MobiDB-lite"/>
    </source>
</evidence>
<dbReference type="EMBL" id="CP086358">
    <property type="protein sequence ID" value="UNI19764.1"/>
    <property type="molecule type" value="Genomic_DNA"/>
</dbReference>
<dbReference type="RefSeq" id="XP_047843245.1">
    <property type="nucleotide sequence ID" value="XM_047987261.1"/>
</dbReference>
<name>A0A9Q8QFB7_9HYPO</name>
<evidence type="ECO:0008006" key="5">
    <source>
        <dbReference type="Google" id="ProtNLM"/>
    </source>
</evidence>
<evidence type="ECO:0000256" key="2">
    <source>
        <dbReference type="SAM" id="Phobius"/>
    </source>
</evidence>
<dbReference type="Proteomes" id="UP000829364">
    <property type="component" value="Chromosome 5"/>
</dbReference>